<reference evidence="1 2" key="1">
    <citation type="submission" date="2013-11" db="EMBL/GenBank/DDBJ databases">
        <title>The Damaraland mole rat (Fukomys damarensis) genome and evolution of African mole rats.</title>
        <authorList>
            <person name="Gladyshev V.N."/>
            <person name="Fang X."/>
        </authorList>
    </citation>
    <scope>NUCLEOTIDE SEQUENCE [LARGE SCALE GENOMIC DNA]</scope>
    <source>
        <tissue evidence="1">Liver</tissue>
    </source>
</reference>
<gene>
    <name evidence="1" type="ORF">H920_14937</name>
</gene>
<dbReference type="AlphaFoldDB" id="A0A091CZS3"/>
<evidence type="ECO:0000313" key="2">
    <source>
        <dbReference type="Proteomes" id="UP000028990"/>
    </source>
</evidence>
<dbReference type="Proteomes" id="UP000028990">
    <property type="component" value="Unassembled WGS sequence"/>
</dbReference>
<organism evidence="1 2">
    <name type="scientific">Fukomys damarensis</name>
    <name type="common">Damaraland mole rat</name>
    <name type="synonym">Cryptomys damarensis</name>
    <dbReference type="NCBI Taxonomy" id="885580"/>
    <lineage>
        <taxon>Eukaryota</taxon>
        <taxon>Metazoa</taxon>
        <taxon>Chordata</taxon>
        <taxon>Craniata</taxon>
        <taxon>Vertebrata</taxon>
        <taxon>Euteleostomi</taxon>
        <taxon>Mammalia</taxon>
        <taxon>Eutheria</taxon>
        <taxon>Euarchontoglires</taxon>
        <taxon>Glires</taxon>
        <taxon>Rodentia</taxon>
        <taxon>Hystricomorpha</taxon>
        <taxon>Bathyergidae</taxon>
        <taxon>Fukomys</taxon>
    </lineage>
</organism>
<dbReference type="EMBL" id="KN123755">
    <property type="protein sequence ID" value="KFO23733.1"/>
    <property type="molecule type" value="Genomic_DNA"/>
</dbReference>
<sequence>MLWSPLQLKEWVQELMMTLRHPLLPLLELQENMTSVESFAQLCKRKELEGLRTALGELLLPFYHQVAVQPAHLRDNRTGCRRALAL</sequence>
<proteinExistence type="predicted"/>
<accession>A0A091CZS3</accession>
<keyword evidence="2" id="KW-1185">Reference proteome</keyword>
<name>A0A091CZS3_FUKDA</name>
<protein>
    <submittedName>
        <fullName evidence="1">Acetyl-CoA carboxylase 2</fullName>
    </submittedName>
</protein>
<evidence type="ECO:0000313" key="1">
    <source>
        <dbReference type="EMBL" id="KFO23733.1"/>
    </source>
</evidence>